<dbReference type="HOGENOM" id="CLU_151193_0_0_0"/>
<reference evidence="1 2" key="1">
    <citation type="journal article" date="2012" name="PLoS ONE">
        <title>Genome sequence and transcriptome analysis of the radioresistant bacterium Deinococcus gobiensis: insights into the extreme environmental adaptations.</title>
        <authorList>
            <person name="Yuan M."/>
            <person name="Chen M."/>
            <person name="Zhang W."/>
            <person name="Lu W."/>
            <person name="Wang J."/>
            <person name="Yang M."/>
            <person name="Zhao P."/>
            <person name="Tang R."/>
            <person name="Li X."/>
            <person name="Hao Y."/>
            <person name="Zhou Z."/>
            <person name="Zhan Y."/>
            <person name="Yu H."/>
            <person name="Teng C."/>
            <person name="Yan Y."/>
            <person name="Ping S."/>
            <person name="Wang Y."/>
            <person name="Lin M."/>
        </authorList>
    </citation>
    <scope>NUCLEOTIDE SEQUENCE [LARGE SCALE GENOMIC DNA]</scope>
    <source>
        <strain evidence="1 2">I-0</strain>
    </source>
</reference>
<dbReference type="Proteomes" id="UP000007575">
    <property type="component" value="Chromosome"/>
</dbReference>
<dbReference type="EMBL" id="CP002191">
    <property type="protein sequence ID" value="AFD26881.1"/>
    <property type="molecule type" value="Genomic_DNA"/>
</dbReference>
<keyword evidence="2" id="KW-1185">Reference proteome</keyword>
<dbReference type="AlphaFoldDB" id="H8GWH8"/>
<dbReference type="PATRIC" id="fig|745776.4.peg.3032"/>
<evidence type="ECO:0000313" key="2">
    <source>
        <dbReference type="Proteomes" id="UP000007575"/>
    </source>
</evidence>
<evidence type="ECO:0000313" key="1">
    <source>
        <dbReference type="EMBL" id="AFD26881.1"/>
    </source>
</evidence>
<accession>H8GWH8</accession>
<dbReference type="KEGG" id="dgo:DGo_CA2954"/>
<gene>
    <name evidence="1" type="ordered locus">DGo_CA2954</name>
</gene>
<sequence>MQTSLGYGESSGGKFNVKLVADYEGPVVVLFSQSDDEKSRGLFPGLKNSYDGVLRGGQLFLNSDVAASSTKMQAPAAAPSLRSMSVPATGTSLGRFLQPFKLTVSLQTTGQSGSPVELLLRAGR</sequence>
<dbReference type="STRING" id="745776.DGo_CA2954"/>
<name>H8GWH8_DEIGI</name>
<protein>
    <submittedName>
        <fullName evidence="1">Uncharacterized protein</fullName>
    </submittedName>
</protein>
<proteinExistence type="predicted"/>
<organism evidence="1 2">
    <name type="scientific">Deinococcus gobiensis (strain DSM 21396 / JCM 16679 / CGMCC 1.7299 / I-0)</name>
    <dbReference type="NCBI Taxonomy" id="745776"/>
    <lineage>
        <taxon>Bacteria</taxon>
        <taxon>Thermotogati</taxon>
        <taxon>Deinococcota</taxon>
        <taxon>Deinococci</taxon>
        <taxon>Deinococcales</taxon>
        <taxon>Deinococcaceae</taxon>
        <taxon>Deinococcus</taxon>
    </lineage>
</organism>